<protein>
    <submittedName>
        <fullName evidence="2">(Mediterranean fruit fly) hypothetical protein</fullName>
    </submittedName>
</protein>
<name>W8AVQ3_CERCA</name>
<feature type="signal peptide" evidence="1">
    <location>
        <begin position="1"/>
        <end position="20"/>
    </location>
</feature>
<keyword evidence="1" id="KW-0732">Signal</keyword>
<reference evidence="3" key="1">
    <citation type="submission" date="2013-07" db="EMBL/GenBank/DDBJ databases">
        <authorList>
            <person name="Geib S."/>
        </authorList>
    </citation>
    <scope>NUCLEOTIDE SEQUENCE</scope>
</reference>
<accession>W8AVQ3</accession>
<dbReference type="AlphaFoldDB" id="W8AVQ3"/>
<gene>
    <name evidence="2" type="ORF">CCAP1982_LOCUS23312</name>
</gene>
<sequence>MKFATLLALLFLALVANVTCYDLNLIPSVVSPNTRPSEFGPPLFVAAEEELLLQPKEAEPPAPIAQPEDVSKPQSVFDNSNIQYTKGVITGGGGMPKPRYPLRRI</sequence>
<evidence type="ECO:0000313" key="2">
    <source>
        <dbReference type="EMBL" id="CAD7015367.1"/>
    </source>
</evidence>
<dbReference type="EMBL" id="CAJHJT010000056">
    <property type="protein sequence ID" value="CAD7015367.1"/>
    <property type="molecule type" value="Genomic_DNA"/>
</dbReference>
<evidence type="ECO:0000256" key="1">
    <source>
        <dbReference type="SAM" id="SignalP"/>
    </source>
</evidence>
<evidence type="ECO:0000313" key="4">
    <source>
        <dbReference type="Proteomes" id="UP000606786"/>
    </source>
</evidence>
<reference evidence="3" key="2">
    <citation type="journal article" date="2014" name="BMC Genomics">
        <title>A genomic perspective to assessing quality of mass-reared SIT flies used in Mediterranean fruit fly (Ceratitis capitata) eradication in California.</title>
        <authorList>
            <person name="Calla B."/>
            <person name="Hall B."/>
            <person name="Hou S."/>
            <person name="Geib S.M."/>
        </authorList>
    </citation>
    <scope>NUCLEOTIDE SEQUENCE</scope>
</reference>
<dbReference type="EMBL" id="GAMC01021694">
    <property type="protein sequence ID" value="JAB84861.1"/>
    <property type="molecule type" value="mRNA"/>
</dbReference>
<keyword evidence="4" id="KW-1185">Reference proteome</keyword>
<evidence type="ECO:0000313" key="3">
    <source>
        <dbReference type="EMBL" id="JAB84861.1"/>
    </source>
</evidence>
<feature type="chain" id="PRO_5033708290" evidence="1">
    <location>
        <begin position="21"/>
        <end position="105"/>
    </location>
</feature>
<proteinExistence type="evidence at transcript level"/>
<organism evidence="3">
    <name type="scientific">Ceratitis capitata</name>
    <name type="common">Mediterranean fruit fly</name>
    <name type="synonym">Tephritis capitata</name>
    <dbReference type="NCBI Taxonomy" id="7213"/>
    <lineage>
        <taxon>Eukaryota</taxon>
        <taxon>Metazoa</taxon>
        <taxon>Ecdysozoa</taxon>
        <taxon>Arthropoda</taxon>
        <taxon>Hexapoda</taxon>
        <taxon>Insecta</taxon>
        <taxon>Pterygota</taxon>
        <taxon>Neoptera</taxon>
        <taxon>Endopterygota</taxon>
        <taxon>Diptera</taxon>
        <taxon>Brachycera</taxon>
        <taxon>Muscomorpha</taxon>
        <taxon>Tephritoidea</taxon>
        <taxon>Tephritidae</taxon>
        <taxon>Ceratitis</taxon>
        <taxon>Ceratitis</taxon>
    </lineage>
</organism>
<dbReference type="Proteomes" id="UP000606786">
    <property type="component" value="Unassembled WGS sequence"/>
</dbReference>
<reference evidence="2" key="3">
    <citation type="submission" date="2020-11" db="EMBL/GenBank/DDBJ databases">
        <authorList>
            <person name="Whitehead M."/>
        </authorList>
    </citation>
    <scope>NUCLEOTIDE SEQUENCE</scope>
    <source>
        <strain evidence="2">EGII</strain>
    </source>
</reference>